<dbReference type="SMART" id="SM00245">
    <property type="entry name" value="TSPc"/>
    <property type="match status" value="1"/>
</dbReference>
<accession>A0ABW1Y9B8</accession>
<gene>
    <name evidence="2" type="ORF">ACFP81_01920</name>
</gene>
<evidence type="ECO:0000313" key="3">
    <source>
        <dbReference type="Proteomes" id="UP001596297"/>
    </source>
</evidence>
<proteinExistence type="predicted"/>
<sequence length="227" mass="23772">MLSPERLPAANLPTPVWMEVDGHRVAVIVVPSFDAPGTADRFRDLVLAAQARGAEALVVDLRVNRGGLLTECVAAASSLGPVAYQLRGSRPVGWTSTLGGLGGRLTAGPLARWAGPEQRLWQGPAAVLVGPRTASCAELFGYFAGQAGSLVLGQPTQGVANSSVQRFDLGAGYSLSVSLTRTFDSRAGQIRPMPRRLEPVWALPASGRPAEFPARAAAARAALQNVR</sequence>
<evidence type="ECO:0000259" key="1">
    <source>
        <dbReference type="SMART" id="SM00245"/>
    </source>
</evidence>
<dbReference type="SUPFAM" id="SSF52096">
    <property type="entry name" value="ClpP/crotonase"/>
    <property type="match status" value="1"/>
</dbReference>
<dbReference type="Gene3D" id="3.90.226.10">
    <property type="entry name" value="2-enoyl-CoA Hydratase, Chain A, domain 1"/>
    <property type="match status" value="1"/>
</dbReference>
<keyword evidence="2" id="KW-0378">Hydrolase</keyword>
<dbReference type="CDD" id="cd06567">
    <property type="entry name" value="Peptidase_S41"/>
    <property type="match status" value="1"/>
</dbReference>
<dbReference type="EC" id="3.4.-.-" evidence="2"/>
<organism evidence="2 3">
    <name type="scientific">Deinococcus lacus</name>
    <dbReference type="NCBI Taxonomy" id="392561"/>
    <lineage>
        <taxon>Bacteria</taxon>
        <taxon>Thermotogati</taxon>
        <taxon>Deinococcota</taxon>
        <taxon>Deinococci</taxon>
        <taxon>Deinococcales</taxon>
        <taxon>Deinococcaceae</taxon>
        <taxon>Deinococcus</taxon>
    </lineage>
</organism>
<reference evidence="3" key="1">
    <citation type="journal article" date="2019" name="Int. J. Syst. Evol. Microbiol.">
        <title>The Global Catalogue of Microorganisms (GCM) 10K type strain sequencing project: providing services to taxonomists for standard genome sequencing and annotation.</title>
        <authorList>
            <consortium name="The Broad Institute Genomics Platform"/>
            <consortium name="The Broad Institute Genome Sequencing Center for Infectious Disease"/>
            <person name="Wu L."/>
            <person name="Ma J."/>
        </authorList>
    </citation>
    <scope>NUCLEOTIDE SEQUENCE [LARGE SCALE GENOMIC DNA]</scope>
    <source>
        <strain evidence="3">CGMCC 1.15772</strain>
    </source>
</reference>
<keyword evidence="3" id="KW-1185">Reference proteome</keyword>
<dbReference type="PANTHER" id="PTHR32060">
    <property type="entry name" value="TAIL-SPECIFIC PROTEASE"/>
    <property type="match status" value="1"/>
</dbReference>
<dbReference type="InterPro" id="IPR029045">
    <property type="entry name" value="ClpP/crotonase-like_dom_sf"/>
</dbReference>
<dbReference type="InterPro" id="IPR005151">
    <property type="entry name" value="Tail-specific_protease"/>
</dbReference>
<protein>
    <submittedName>
        <fullName evidence="2">S41 family peptidase</fullName>
        <ecNumber evidence="2">3.4.-.-</ecNumber>
    </submittedName>
</protein>
<comment type="caution">
    <text evidence="2">The sequence shown here is derived from an EMBL/GenBank/DDBJ whole genome shotgun (WGS) entry which is preliminary data.</text>
</comment>
<dbReference type="PANTHER" id="PTHR32060:SF30">
    <property type="entry name" value="CARBOXY-TERMINAL PROCESSING PROTEASE CTPA"/>
    <property type="match status" value="1"/>
</dbReference>
<dbReference type="Pfam" id="PF03572">
    <property type="entry name" value="Peptidase_S41"/>
    <property type="match status" value="1"/>
</dbReference>
<evidence type="ECO:0000313" key="2">
    <source>
        <dbReference type="EMBL" id="MFC6590910.1"/>
    </source>
</evidence>
<dbReference type="Proteomes" id="UP001596297">
    <property type="component" value="Unassembled WGS sequence"/>
</dbReference>
<name>A0ABW1Y9B8_9DEIO</name>
<dbReference type="GO" id="GO:0016787">
    <property type="term" value="F:hydrolase activity"/>
    <property type="evidence" value="ECO:0007669"/>
    <property type="project" value="UniProtKB-KW"/>
</dbReference>
<dbReference type="RefSeq" id="WP_380081917.1">
    <property type="nucleotide sequence ID" value="NZ_JBHSWD010000001.1"/>
</dbReference>
<dbReference type="EMBL" id="JBHSWD010000001">
    <property type="protein sequence ID" value="MFC6590910.1"/>
    <property type="molecule type" value="Genomic_DNA"/>
</dbReference>
<feature type="domain" description="Tail specific protease" evidence="1">
    <location>
        <begin position="3"/>
        <end position="204"/>
    </location>
</feature>